<accession>A0AC35TMC1</accession>
<dbReference type="Proteomes" id="UP000095286">
    <property type="component" value="Unplaced"/>
</dbReference>
<proteinExistence type="predicted"/>
<dbReference type="WBParaSite" id="RSKR_0000184700.1">
    <property type="protein sequence ID" value="RSKR_0000184700.1"/>
    <property type="gene ID" value="RSKR_0000184700"/>
</dbReference>
<evidence type="ECO:0000313" key="2">
    <source>
        <dbReference type="WBParaSite" id="RSKR_0000184700.1"/>
    </source>
</evidence>
<reference evidence="2" key="1">
    <citation type="submission" date="2016-11" db="UniProtKB">
        <authorList>
            <consortium name="WormBaseParasite"/>
        </authorList>
    </citation>
    <scope>IDENTIFICATION</scope>
    <source>
        <strain evidence="2">KR3021</strain>
    </source>
</reference>
<protein>
    <submittedName>
        <fullName evidence="2">TPR_REGION domain-containing protein</fullName>
    </submittedName>
</protein>
<name>A0AC35TMC1_9BILA</name>
<sequence>MTTTSSTHSLRVDKAISEEENEKKIEKSPGEEEIEDEADDKSQRSHIGSESQSEDENPNKSSMKKQYKNLTEFPLYLKGLLHLEEQDFREALKCFEEAFLMNTQNQKYLLEIGRLKLFLGEQHKAILCFTKVLQMSERNWKAHYWKALAIYLENRNSADSCTLAIDSLVQCPSNFKIPQVLLLASKFCFEKGDIPGAIEALKRVIEMDRNNLDAMHRLGLIYSKTGNDSLAFAIYGQALSTDSSHVPSIIGAGAIIQKNGDLDVALNKYRIAAFKSNHIAVLWSNIGMCYYGKGKYVAAISCLKRANYLSPSDWQIFYNMALIYESMQQYASAYQYCTAALSMEPANSSVVATLASILEKLTDDENACKAHLKILEVQDEATPLRYLNYAIFEYKRYNASLSRELLRKFYQLWDGGSYEDPFGEVDEMARRLRFAVVEITGEELPERPNEFKTEEGHEGKRNENLILEA</sequence>
<organism evidence="1 2">
    <name type="scientific">Rhabditophanes sp. KR3021</name>
    <dbReference type="NCBI Taxonomy" id="114890"/>
    <lineage>
        <taxon>Eukaryota</taxon>
        <taxon>Metazoa</taxon>
        <taxon>Ecdysozoa</taxon>
        <taxon>Nematoda</taxon>
        <taxon>Chromadorea</taxon>
        <taxon>Rhabditida</taxon>
        <taxon>Tylenchina</taxon>
        <taxon>Panagrolaimomorpha</taxon>
        <taxon>Strongyloidoidea</taxon>
        <taxon>Alloionematidae</taxon>
        <taxon>Rhabditophanes</taxon>
    </lineage>
</organism>
<evidence type="ECO:0000313" key="1">
    <source>
        <dbReference type="Proteomes" id="UP000095286"/>
    </source>
</evidence>